<reference evidence="2 3" key="1">
    <citation type="submission" date="2016-01" db="EMBL/GenBank/DDBJ databases">
        <authorList>
            <person name="Oliw E.H."/>
        </authorList>
    </citation>
    <scope>NUCLEOTIDE SEQUENCE [LARGE SCALE GENOMIC DNA]</scope>
    <source>
        <strain evidence="2 3">Zutra 3-1</strain>
    </source>
</reference>
<dbReference type="RefSeq" id="WP_022556147.1">
    <property type="nucleotide sequence ID" value="NZ_LT009748.1"/>
</dbReference>
<evidence type="ECO:0000313" key="2">
    <source>
        <dbReference type="EMBL" id="CUX20396.1"/>
    </source>
</evidence>
<name>A0A1S7PF12_9HYPH</name>
<evidence type="ECO:0000256" key="1">
    <source>
        <dbReference type="SAM" id="Phobius"/>
    </source>
</evidence>
<dbReference type="Proteomes" id="UP000191987">
    <property type="component" value="Unassembled WGS sequence"/>
</dbReference>
<dbReference type="EMBL" id="FBWG01000007">
    <property type="protein sequence ID" value="CUX20396.1"/>
    <property type="molecule type" value="Genomic_DNA"/>
</dbReference>
<sequence>MSALASVLIGAALRVGATTVKTILEKQVGGVAGEIGGTVIDAIAKQAGVTVDELPTVPQSTLDEAVSQVEPIAPALILAEVEQQKEANRLMLAEMNKDTSFGWLWRPAGMWLMLVCIAWFVIVRPLLNALLWATGTGIQIEVGLDLATFLGIFTIYTGLYMGGNTVIRAVKKEG</sequence>
<gene>
    <name evidence="2" type="ORF">AGR7C_Cc150086</name>
</gene>
<dbReference type="AlphaFoldDB" id="A0A1S7PF12"/>
<evidence type="ECO:0008006" key="4">
    <source>
        <dbReference type="Google" id="ProtNLM"/>
    </source>
</evidence>
<dbReference type="Pfam" id="PF11351">
    <property type="entry name" value="GTA_holin_3TM"/>
    <property type="match status" value="1"/>
</dbReference>
<feature type="transmembrane region" description="Helical" evidence="1">
    <location>
        <begin position="108"/>
        <end position="130"/>
    </location>
</feature>
<dbReference type="InterPro" id="IPR021497">
    <property type="entry name" value="GTA_holin_3TM"/>
</dbReference>
<keyword evidence="1" id="KW-1133">Transmembrane helix</keyword>
<keyword evidence="1" id="KW-0472">Membrane</keyword>
<proteinExistence type="predicted"/>
<organism evidence="2 3">
    <name type="scientific">Agrobacterium deltaense Zutra 3/1</name>
    <dbReference type="NCBI Taxonomy" id="1183427"/>
    <lineage>
        <taxon>Bacteria</taxon>
        <taxon>Pseudomonadati</taxon>
        <taxon>Pseudomonadota</taxon>
        <taxon>Alphaproteobacteria</taxon>
        <taxon>Hyphomicrobiales</taxon>
        <taxon>Rhizobiaceae</taxon>
        <taxon>Rhizobium/Agrobacterium group</taxon>
        <taxon>Agrobacterium</taxon>
    </lineage>
</organism>
<evidence type="ECO:0000313" key="3">
    <source>
        <dbReference type="Proteomes" id="UP000191987"/>
    </source>
</evidence>
<protein>
    <recommendedName>
        <fullName evidence="4">Holin of 3TMs, for gene-transfer release</fullName>
    </recommendedName>
</protein>
<keyword evidence="1" id="KW-0812">Transmembrane</keyword>
<accession>A0A1S7PF12</accession>
<feature type="transmembrane region" description="Helical" evidence="1">
    <location>
        <begin position="142"/>
        <end position="161"/>
    </location>
</feature>